<sequence length="174" mass="17181">MQIISSTSKALVLAFACVDIAFAKVYNCPGALNVNVVNDNTLGYCCIGSNDDSCDTTIPVTATNYDALVSSASSKYMNINISNGGSGGAPGAPGAPGSTDATTTSITSQTTTTLSSQRTNPASSSSTSAKPAPVSTTVSTTITVNSSTKTGGAGKLDMGFAMGALAFLAGAALL</sequence>
<gene>
    <name evidence="3" type="ORF">CLO192961_LOCUS187557</name>
</gene>
<proteinExistence type="predicted"/>
<name>A0ABY6U7Y1_BIOOC</name>
<dbReference type="EMBL" id="CABFNS010000746">
    <property type="protein sequence ID" value="VUC26325.1"/>
    <property type="molecule type" value="Genomic_DNA"/>
</dbReference>
<dbReference type="Proteomes" id="UP000766486">
    <property type="component" value="Unassembled WGS sequence"/>
</dbReference>
<evidence type="ECO:0000313" key="4">
    <source>
        <dbReference type="Proteomes" id="UP000766486"/>
    </source>
</evidence>
<evidence type="ECO:0000256" key="1">
    <source>
        <dbReference type="SAM" id="MobiDB-lite"/>
    </source>
</evidence>
<keyword evidence="2" id="KW-0732">Signal</keyword>
<feature type="compositionally biased region" description="Low complexity" evidence="1">
    <location>
        <begin position="95"/>
        <end position="149"/>
    </location>
</feature>
<keyword evidence="4" id="KW-1185">Reference proteome</keyword>
<feature type="signal peptide" evidence="2">
    <location>
        <begin position="1"/>
        <end position="23"/>
    </location>
</feature>
<accession>A0ABY6U7Y1</accession>
<feature type="chain" id="PRO_5047234058" description="Hydrophobin" evidence="2">
    <location>
        <begin position="24"/>
        <end position="174"/>
    </location>
</feature>
<protein>
    <recommendedName>
        <fullName evidence="5">Hydrophobin</fullName>
    </recommendedName>
</protein>
<evidence type="ECO:0000313" key="3">
    <source>
        <dbReference type="EMBL" id="VUC26325.1"/>
    </source>
</evidence>
<comment type="caution">
    <text evidence="3">The sequence shown here is derived from an EMBL/GenBank/DDBJ whole genome shotgun (WGS) entry which is preliminary data.</text>
</comment>
<evidence type="ECO:0008006" key="5">
    <source>
        <dbReference type="Google" id="ProtNLM"/>
    </source>
</evidence>
<organism evidence="3 4">
    <name type="scientific">Bionectria ochroleuca</name>
    <name type="common">Gliocladium roseum</name>
    <dbReference type="NCBI Taxonomy" id="29856"/>
    <lineage>
        <taxon>Eukaryota</taxon>
        <taxon>Fungi</taxon>
        <taxon>Dikarya</taxon>
        <taxon>Ascomycota</taxon>
        <taxon>Pezizomycotina</taxon>
        <taxon>Sordariomycetes</taxon>
        <taxon>Hypocreomycetidae</taxon>
        <taxon>Hypocreales</taxon>
        <taxon>Bionectriaceae</taxon>
        <taxon>Clonostachys</taxon>
    </lineage>
</organism>
<reference evidence="3 4" key="1">
    <citation type="submission" date="2019-06" db="EMBL/GenBank/DDBJ databases">
        <authorList>
            <person name="Broberg M."/>
        </authorList>
    </citation>
    <scope>NUCLEOTIDE SEQUENCE [LARGE SCALE GENOMIC DNA]</scope>
</reference>
<evidence type="ECO:0000256" key="2">
    <source>
        <dbReference type="SAM" id="SignalP"/>
    </source>
</evidence>
<feature type="region of interest" description="Disordered" evidence="1">
    <location>
        <begin position="87"/>
        <end position="149"/>
    </location>
</feature>